<dbReference type="InterPro" id="IPR041485">
    <property type="entry name" value="TetR_C_36"/>
</dbReference>
<sequence length="194" mass="21387">MPNRVIESDDAVALATRWFLEGRPVDMRALADAMAVGRATLYRVVGSQERLLGDVMIGLATEIMTASFDRARARGLAPGVDLIVGAARHLNTAIVRARPLRTFLAREPDLAFRVLFMPAARVHLRNVAAWQAVLQEAVDSGELELKVEPERLAYMFVRIGESMIYADLLADREPDLELAADLQRHLLMTSPPGG</sequence>
<dbReference type="RefSeq" id="WP_100414764.1">
    <property type="nucleotide sequence ID" value="NZ_PGEZ01000001.1"/>
</dbReference>
<dbReference type="EMBL" id="PGEZ01000001">
    <property type="protein sequence ID" value="PJJ57778.1"/>
    <property type="molecule type" value="Genomic_DNA"/>
</dbReference>
<proteinExistence type="predicted"/>
<dbReference type="Gene3D" id="1.10.357.10">
    <property type="entry name" value="Tetracycline Repressor, domain 2"/>
    <property type="match status" value="1"/>
</dbReference>
<dbReference type="Pfam" id="PF18598">
    <property type="entry name" value="TetR_C_36"/>
    <property type="match status" value="1"/>
</dbReference>
<accession>A0A2M9BIJ8</accession>
<reference evidence="2 3" key="1">
    <citation type="submission" date="2017-11" db="EMBL/GenBank/DDBJ databases">
        <title>Genomic Encyclopedia of Archaeal and Bacterial Type Strains, Phase II (KMG-II): From Individual Species to Whole Genera.</title>
        <authorList>
            <person name="Goeker M."/>
        </authorList>
    </citation>
    <scope>NUCLEOTIDE SEQUENCE [LARGE SCALE GENOMIC DNA]</scope>
    <source>
        <strain evidence="2 3">DSM 27763</strain>
    </source>
</reference>
<keyword evidence="3" id="KW-1185">Reference proteome</keyword>
<dbReference type="SUPFAM" id="SSF46689">
    <property type="entry name" value="Homeodomain-like"/>
    <property type="match status" value="1"/>
</dbReference>
<evidence type="ECO:0000313" key="3">
    <source>
        <dbReference type="Proteomes" id="UP000230842"/>
    </source>
</evidence>
<gene>
    <name evidence="2" type="ORF">CLV56_2016</name>
</gene>
<name>A0A2M9BIJ8_9ACTN</name>
<comment type="caution">
    <text evidence="2">The sequence shown here is derived from an EMBL/GenBank/DDBJ whole genome shotgun (WGS) entry which is preliminary data.</text>
</comment>
<evidence type="ECO:0000259" key="1">
    <source>
        <dbReference type="Pfam" id="PF18598"/>
    </source>
</evidence>
<organism evidence="2 3">
    <name type="scientific">Mumia flava</name>
    <dbReference type="NCBI Taxonomy" id="1348852"/>
    <lineage>
        <taxon>Bacteria</taxon>
        <taxon>Bacillati</taxon>
        <taxon>Actinomycetota</taxon>
        <taxon>Actinomycetes</taxon>
        <taxon>Propionibacteriales</taxon>
        <taxon>Nocardioidaceae</taxon>
        <taxon>Mumia</taxon>
    </lineage>
</organism>
<dbReference type="InterPro" id="IPR009057">
    <property type="entry name" value="Homeodomain-like_sf"/>
</dbReference>
<feature type="domain" description="QsdR TetR regulatory C-terminal" evidence="1">
    <location>
        <begin position="79"/>
        <end position="187"/>
    </location>
</feature>
<dbReference type="SUPFAM" id="SSF48498">
    <property type="entry name" value="Tetracyclin repressor-like, C-terminal domain"/>
    <property type="match status" value="1"/>
</dbReference>
<dbReference type="InterPro" id="IPR036271">
    <property type="entry name" value="Tet_transcr_reg_TetR-rel_C_sf"/>
</dbReference>
<dbReference type="AlphaFoldDB" id="A0A2M9BIJ8"/>
<protein>
    <recommendedName>
        <fullName evidence="1">QsdR TetR regulatory C-terminal domain-containing protein</fullName>
    </recommendedName>
</protein>
<dbReference type="OrthoDB" id="158903at2"/>
<evidence type="ECO:0000313" key="2">
    <source>
        <dbReference type="EMBL" id="PJJ57778.1"/>
    </source>
</evidence>
<dbReference type="Proteomes" id="UP000230842">
    <property type="component" value="Unassembled WGS sequence"/>
</dbReference>